<evidence type="ECO:0000313" key="2">
    <source>
        <dbReference type="Proteomes" id="UP001632037"/>
    </source>
</evidence>
<comment type="caution">
    <text evidence="1">The sequence shown here is derived from an EMBL/GenBank/DDBJ whole genome shotgun (WGS) entry which is preliminary data.</text>
</comment>
<dbReference type="Proteomes" id="UP001632037">
    <property type="component" value="Unassembled WGS sequence"/>
</dbReference>
<keyword evidence="2" id="KW-1185">Reference proteome</keyword>
<reference evidence="1 2" key="1">
    <citation type="submission" date="2024-09" db="EMBL/GenBank/DDBJ databases">
        <title>Genome sequencing and assembly of Phytophthora oleae, isolate VK10A, causative agent of rot of olive drupes.</title>
        <authorList>
            <person name="Conti Taguali S."/>
            <person name="Riolo M."/>
            <person name="La Spada F."/>
            <person name="Cacciola S.O."/>
            <person name="Dionisio G."/>
        </authorList>
    </citation>
    <scope>NUCLEOTIDE SEQUENCE [LARGE SCALE GENOMIC DNA]</scope>
    <source>
        <strain evidence="1 2">VK10A</strain>
    </source>
</reference>
<proteinExistence type="predicted"/>
<sequence>MIRELAVKAKDDKDLNMKVLYTCTRVYRSTGYPKATPRLSNWLVYDRDNYRDIAKRLKAIFYHATENWGTVQTDWLELFTDTTAEDRVANALGETLKSRKAKATDYSSLPSSGKMVLVVFDEARNLLKQPTTGLNYFDVLQSALVSANIDIGNKGRIFGVLVDTNPWIADPSLGRSRTNTKDRRSFPPFVLTHSMDAKWQQYCRYKLEEVRGVPMDTGGAGDDEEEKKEGGELLGAVEAATEEKENEVSMSDQLVVYKRIVAGNEKDDWDALKQMGRPLWTDLCKGAYGRDDKVKLVRFAACKLMLGVSPWQESNYTVDTMFGAASMLCRLGVRPRWTSELAPLVVANFMAILAYVNYEGDAFLSSYASDPVLAFGAIGV</sequence>
<protein>
    <submittedName>
        <fullName evidence="1">Uncharacterized protein</fullName>
    </submittedName>
</protein>
<gene>
    <name evidence="1" type="ORF">V7S43_015243</name>
</gene>
<dbReference type="PANTHER" id="PTHR33266">
    <property type="entry name" value="CHROMOSOME 15, WHOLE GENOME SHOTGUN SEQUENCE"/>
    <property type="match status" value="1"/>
</dbReference>
<name>A0ABD3EZE9_9STRA</name>
<evidence type="ECO:0000313" key="1">
    <source>
        <dbReference type="EMBL" id="KAL3659942.1"/>
    </source>
</evidence>
<accession>A0ABD3EZE9</accession>
<dbReference type="PANTHER" id="PTHR33266:SF1">
    <property type="entry name" value="F-BOX DOMAIN-CONTAINING PROTEIN"/>
    <property type="match status" value="1"/>
</dbReference>
<organism evidence="1 2">
    <name type="scientific">Phytophthora oleae</name>
    <dbReference type="NCBI Taxonomy" id="2107226"/>
    <lineage>
        <taxon>Eukaryota</taxon>
        <taxon>Sar</taxon>
        <taxon>Stramenopiles</taxon>
        <taxon>Oomycota</taxon>
        <taxon>Peronosporomycetes</taxon>
        <taxon>Peronosporales</taxon>
        <taxon>Peronosporaceae</taxon>
        <taxon>Phytophthora</taxon>
    </lineage>
</organism>
<dbReference type="EMBL" id="JBIMZQ010000044">
    <property type="protein sequence ID" value="KAL3659942.1"/>
    <property type="molecule type" value="Genomic_DNA"/>
</dbReference>
<dbReference type="AlphaFoldDB" id="A0ABD3EZE9"/>